<dbReference type="Proteomes" id="UP000831692">
    <property type="component" value="Chromosome"/>
</dbReference>
<evidence type="ECO:0000313" key="2">
    <source>
        <dbReference type="Proteomes" id="UP000831692"/>
    </source>
</evidence>
<accession>A0ABM7XV02</accession>
<dbReference type="EMBL" id="AP025635">
    <property type="protein sequence ID" value="BDG68955.1"/>
    <property type="molecule type" value="Genomic_DNA"/>
</dbReference>
<proteinExistence type="predicted"/>
<keyword evidence="2" id="KW-1185">Reference proteome</keyword>
<organism evidence="1 2">
    <name type="scientific">Enterococcus innesii</name>
    <dbReference type="NCBI Taxonomy" id="2839759"/>
    <lineage>
        <taxon>Bacteria</taxon>
        <taxon>Bacillati</taxon>
        <taxon>Bacillota</taxon>
        <taxon>Bacilli</taxon>
        <taxon>Lactobacillales</taxon>
        <taxon>Enterococcaceae</taxon>
        <taxon>Enterococcus</taxon>
    </lineage>
</organism>
<name>A0ABM7XV02_9ENTE</name>
<gene>
    <name evidence="1" type="ORF">ENLAB_25190</name>
</gene>
<evidence type="ECO:0000313" key="1">
    <source>
        <dbReference type="EMBL" id="BDG68955.1"/>
    </source>
</evidence>
<reference evidence="1 2" key="1">
    <citation type="submission" date="2022-03" db="EMBL/GenBank/DDBJ databases">
        <title>Complete genome sequence of Enterococcus innesii DB-1.</title>
        <authorList>
            <person name="Fukuda D."/>
            <person name="Nolasco-Hipolito C."/>
        </authorList>
    </citation>
    <scope>NUCLEOTIDE SEQUENCE [LARGE SCALE GENOMIC DNA]</scope>
    <source>
        <strain evidence="1 2">DB-1</strain>
    </source>
</reference>
<protein>
    <submittedName>
        <fullName evidence="1">Uncharacterized protein</fullName>
    </submittedName>
</protein>
<sequence>MNGNFSNEPIQKYCCVANDFGFDRVTCTKKACEGDSERCPQSGHWVYDF</sequence>